<protein>
    <submittedName>
        <fullName evidence="1">Uncharacterized protein</fullName>
    </submittedName>
</protein>
<dbReference type="EMBL" id="NOZP01000188">
    <property type="protein sequence ID" value="OYD13842.1"/>
    <property type="molecule type" value="Genomic_DNA"/>
</dbReference>
<dbReference type="Proteomes" id="UP000215559">
    <property type="component" value="Unassembled WGS sequence"/>
</dbReference>
<evidence type="ECO:0000313" key="2">
    <source>
        <dbReference type="Proteomes" id="UP000215559"/>
    </source>
</evidence>
<name>A0A235BNT6_UNCW3</name>
<comment type="caution">
    <text evidence="1">The sequence shown here is derived from an EMBL/GenBank/DDBJ whole genome shotgun (WGS) entry which is preliminary data.</text>
</comment>
<sequence length="68" mass="7568">MIKRFEPGILLVVLLLSGCVSPRLFFIAHVQDGETGKFLPDAIVTTEPTEIMKPKRFLSGLSKVGRLR</sequence>
<evidence type="ECO:0000313" key="1">
    <source>
        <dbReference type="EMBL" id="OYD13842.1"/>
    </source>
</evidence>
<proteinExistence type="predicted"/>
<gene>
    <name evidence="1" type="ORF">CH330_09995</name>
</gene>
<dbReference type="AlphaFoldDB" id="A0A235BNT6"/>
<accession>A0A235BNT6</accession>
<organism evidence="1 2">
    <name type="scientific">candidate division WOR-3 bacterium JGI_Cruoil_03_51_56</name>
    <dbReference type="NCBI Taxonomy" id="1973747"/>
    <lineage>
        <taxon>Bacteria</taxon>
        <taxon>Bacteria division WOR-3</taxon>
    </lineage>
</organism>
<reference evidence="1 2" key="1">
    <citation type="submission" date="2017-07" db="EMBL/GenBank/DDBJ databases">
        <title>Recovery of genomes from metagenomes via a dereplication, aggregation, and scoring strategy.</title>
        <authorList>
            <person name="Sieber C.M."/>
            <person name="Probst A.J."/>
            <person name="Sharrar A."/>
            <person name="Thomas B.C."/>
            <person name="Hess M."/>
            <person name="Tringe S.G."/>
            <person name="Banfield J.F."/>
        </authorList>
    </citation>
    <scope>NUCLEOTIDE SEQUENCE [LARGE SCALE GENOMIC DNA]</scope>
    <source>
        <strain evidence="1">JGI_Cruoil_03_51_56</strain>
    </source>
</reference>
<dbReference type="PROSITE" id="PS51257">
    <property type="entry name" value="PROKAR_LIPOPROTEIN"/>
    <property type="match status" value="1"/>
</dbReference>